<gene>
    <name evidence="2" type="ORF">OJF2_43860</name>
</gene>
<dbReference type="PANTHER" id="PTHR36234:SF5">
    <property type="entry name" value="LYSYL ENDOPEPTIDASE"/>
    <property type="match status" value="1"/>
</dbReference>
<dbReference type="Pfam" id="PF19955">
    <property type="entry name" value="EAD1"/>
    <property type="match status" value="1"/>
</dbReference>
<dbReference type="EMBL" id="CP042997">
    <property type="protein sequence ID" value="QEH35829.1"/>
    <property type="molecule type" value="Genomic_DNA"/>
</dbReference>
<dbReference type="KEGG" id="agv:OJF2_43860"/>
<evidence type="ECO:0000313" key="2">
    <source>
        <dbReference type="EMBL" id="QEH35829.1"/>
    </source>
</evidence>
<dbReference type="PANTHER" id="PTHR36234">
    <property type="entry name" value="LYSYL ENDOPEPTIDASE"/>
    <property type="match status" value="1"/>
</dbReference>
<protein>
    <recommendedName>
        <fullName evidence="1">Effector-associated domain-containing protein</fullName>
    </recommendedName>
</protein>
<dbReference type="OrthoDB" id="9811262at2"/>
<dbReference type="AlphaFoldDB" id="A0A5B9W6N1"/>
<sequence>MPPPPDAQLRRELREALLEAYPTLNDLRMLVEDTLGEPLQNVSMAGDMPSIAFELISWARARGRLPELVAGAAAERPASARLKALSQRFQFPAAAEGREERIVREDVPFENAGDWAARYNRCRAAVCRIEPQPLAEGNAGYASGFLVAPDVLLTNFHAIDHAGWDPARVLLRFDCEAGPDGQATDGRTCKLAGEWKWATSPRVSDGGLDFALLRLAEPVGNDALAAGPRGWLRLRPHAFRPGQPVFILQHPMARPLSLAIGTVVEDSRSPDVVAYDANTEEGSSGSPCLSSALQVVALHYFGGRDRNRGVKAEAIRRDLAGRDDPALATLLAGA</sequence>
<accession>A0A5B9W6N1</accession>
<dbReference type="Proteomes" id="UP000324233">
    <property type="component" value="Chromosome"/>
</dbReference>
<dbReference type="Gene3D" id="2.40.10.10">
    <property type="entry name" value="Trypsin-like serine proteases"/>
    <property type="match status" value="2"/>
</dbReference>
<feature type="domain" description="Effector-associated" evidence="1">
    <location>
        <begin position="8"/>
        <end position="89"/>
    </location>
</feature>
<dbReference type="RefSeq" id="WP_148595576.1">
    <property type="nucleotide sequence ID" value="NZ_CP042997.1"/>
</dbReference>
<keyword evidence="3" id="KW-1185">Reference proteome</keyword>
<dbReference type="InterPro" id="IPR045430">
    <property type="entry name" value="EAD1"/>
</dbReference>
<proteinExistence type="predicted"/>
<dbReference type="Pfam" id="PF13365">
    <property type="entry name" value="Trypsin_2"/>
    <property type="match status" value="1"/>
</dbReference>
<evidence type="ECO:0000259" key="1">
    <source>
        <dbReference type="Pfam" id="PF19955"/>
    </source>
</evidence>
<dbReference type="SUPFAM" id="SSF50494">
    <property type="entry name" value="Trypsin-like serine proteases"/>
    <property type="match status" value="1"/>
</dbReference>
<reference evidence="2 3" key="1">
    <citation type="submission" date="2019-08" db="EMBL/GenBank/DDBJ databases">
        <title>Deep-cultivation of Planctomycetes and their phenomic and genomic characterization uncovers novel biology.</title>
        <authorList>
            <person name="Wiegand S."/>
            <person name="Jogler M."/>
            <person name="Boedeker C."/>
            <person name="Pinto D."/>
            <person name="Vollmers J."/>
            <person name="Rivas-Marin E."/>
            <person name="Kohn T."/>
            <person name="Peeters S.H."/>
            <person name="Heuer A."/>
            <person name="Rast P."/>
            <person name="Oberbeckmann S."/>
            <person name="Bunk B."/>
            <person name="Jeske O."/>
            <person name="Meyerdierks A."/>
            <person name="Storesund J.E."/>
            <person name="Kallscheuer N."/>
            <person name="Luecker S."/>
            <person name="Lage O.M."/>
            <person name="Pohl T."/>
            <person name="Merkel B.J."/>
            <person name="Hornburger P."/>
            <person name="Mueller R.-W."/>
            <person name="Bruemmer F."/>
            <person name="Labrenz M."/>
            <person name="Spormann A.M."/>
            <person name="Op den Camp H."/>
            <person name="Overmann J."/>
            <person name="Amann R."/>
            <person name="Jetten M.S.M."/>
            <person name="Mascher T."/>
            <person name="Medema M.H."/>
            <person name="Devos D.P."/>
            <person name="Kaster A.-K."/>
            <person name="Ovreas L."/>
            <person name="Rohde M."/>
            <person name="Galperin M.Y."/>
            <person name="Jogler C."/>
        </authorList>
    </citation>
    <scope>NUCLEOTIDE SEQUENCE [LARGE SCALE GENOMIC DNA]</scope>
    <source>
        <strain evidence="2 3">OJF2</strain>
    </source>
</reference>
<evidence type="ECO:0000313" key="3">
    <source>
        <dbReference type="Proteomes" id="UP000324233"/>
    </source>
</evidence>
<dbReference type="InterPro" id="IPR009003">
    <property type="entry name" value="Peptidase_S1_PA"/>
</dbReference>
<dbReference type="InterPro" id="IPR043504">
    <property type="entry name" value="Peptidase_S1_PA_chymotrypsin"/>
</dbReference>
<name>A0A5B9W6N1_9BACT</name>
<organism evidence="2 3">
    <name type="scientific">Aquisphaera giovannonii</name>
    <dbReference type="NCBI Taxonomy" id="406548"/>
    <lineage>
        <taxon>Bacteria</taxon>
        <taxon>Pseudomonadati</taxon>
        <taxon>Planctomycetota</taxon>
        <taxon>Planctomycetia</taxon>
        <taxon>Isosphaerales</taxon>
        <taxon>Isosphaeraceae</taxon>
        <taxon>Aquisphaera</taxon>
    </lineage>
</organism>